<accession>M1PAZ0</accession>
<dbReference type="Proteomes" id="UP000241071">
    <property type="component" value="Segment"/>
</dbReference>
<evidence type="ECO:0000313" key="2">
    <source>
        <dbReference type="Proteomes" id="UP000241071"/>
    </source>
</evidence>
<keyword evidence="2" id="KW-1185">Reference proteome</keyword>
<proteinExistence type="predicted"/>
<organism evidence="1 2">
    <name type="scientific">Moumouvirus goulette</name>
    <dbReference type="NCBI Taxonomy" id="1247379"/>
    <lineage>
        <taxon>Viruses</taxon>
        <taxon>Varidnaviria</taxon>
        <taxon>Bamfordvirae</taxon>
        <taxon>Nucleocytoviricota</taxon>
        <taxon>Megaviricetes</taxon>
        <taxon>Imitervirales</taxon>
        <taxon>Mimiviridae</taxon>
        <taxon>Megamimivirinae</taxon>
        <taxon>Moumouvirus</taxon>
        <taxon>Moumouvirus goulettemassiliense</taxon>
    </lineage>
</organism>
<dbReference type="EMBL" id="KC008572">
    <property type="protein sequence ID" value="AGF85029.1"/>
    <property type="molecule type" value="Genomic_DNA"/>
</dbReference>
<evidence type="ECO:0000313" key="1">
    <source>
        <dbReference type="EMBL" id="AGF85029.1"/>
    </source>
</evidence>
<gene>
    <name evidence="1" type="ORF">glt_00220</name>
</gene>
<name>M1PAZ0_9VIRU</name>
<protein>
    <submittedName>
        <fullName evidence="1">Uncharacterized protein</fullName>
    </submittedName>
</protein>
<reference evidence="1 2" key="1">
    <citation type="submission" date="2012-10" db="EMBL/GenBank/DDBJ databases">
        <title>Complete genome sequence of Moumouvirus goulette.</title>
        <authorList>
            <person name="Fournous G."/>
            <person name="Bougalmi M."/>
            <person name="Colson P."/>
        </authorList>
    </citation>
    <scope>NUCLEOTIDE SEQUENCE [LARGE SCALE GENOMIC DNA]</scope>
</reference>
<sequence length="254" mass="29595">MDEYISYPRNDMLNRTSQYDSNILPSQVSWARLLLKEIMNGNGQTEYEHTNGPVWWGRHDDRDIYLSITDCSGFINALLKKSYNIPNREFEEWFGVKRPYASTYYKIINRQNGFTKINNIKDSRVGDFIVVKFPPGTSKNDDTGHIMMINDHPEHIYSHLDYKSGYNPRKPNNRNMTPANQWRVNIIDQTASPHGKYDTRYIDDEEKITGLGSGYIKIYTDPLGKIQGYSWSLNNKSKYIDKSIHPIIIGRLDI</sequence>